<evidence type="ECO:0000313" key="1">
    <source>
        <dbReference type="EMBL" id="ARQ02335.1"/>
    </source>
</evidence>
<dbReference type="RefSeq" id="WP_086090766.1">
    <property type="nucleotide sequence ID" value="NZ_CP021112.1"/>
</dbReference>
<evidence type="ECO:0000313" key="2">
    <source>
        <dbReference type="Proteomes" id="UP000194137"/>
    </source>
</evidence>
<keyword evidence="2" id="KW-1185">Reference proteome</keyword>
<name>A0A1W7A007_9HYPH</name>
<reference evidence="1 2" key="1">
    <citation type="submission" date="2017-05" db="EMBL/GenBank/DDBJ databases">
        <title>Full genome sequence of Pseudorhodoplanes sinuspersici.</title>
        <authorList>
            <person name="Dastgheib S.M.M."/>
            <person name="Shavandi M."/>
            <person name="Tirandaz H."/>
        </authorList>
    </citation>
    <scope>NUCLEOTIDE SEQUENCE [LARGE SCALE GENOMIC DNA]</scope>
    <source>
        <strain evidence="1 2">RIPI110</strain>
    </source>
</reference>
<dbReference type="EMBL" id="CP021112">
    <property type="protein sequence ID" value="ARQ02335.1"/>
    <property type="molecule type" value="Genomic_DNA"/>
</dbReference>
<protein>
    <submittedName>
        <fullName evidence="1">Uncharacterized protein</fullName>
    </submittedName>
</protein>
<organism evidence="1 2">
    <name type="scientific">Pseudorhodoplanes sinuspersici</name>
    <dbReference type="NCBI Taxonomy" id="1235591"/>
    <lineage>
        <taxon>Bacteria</taxon>
        <taxon>Pseudomonadati</taxon>
        <taxon>Pseudomonadota</taxon>
        <taxon>Alphaproteobacteria</taxon>
        <taxon>Hyphomicrobiales</taxon>
        <taxon>Pseudorhodoplanes</taxon>
    </lineage>
</organism>
<dbReference type="KEGG" id="psin:CAK95_26945"/>
<dbReference type="Proteomes" id="UP000194137">
    <property type="component" value="Chromosome"/>
</dbReference>
<sequence length="419" mass="45968">MANKIASLMTNRLNALQMTSAGFPSSDDYYITLTVGVVDETSLQGQPDIPVYWSYANVNSGTLKFFDTTGNQFNPNTQTTKTGSDGTATLYVGSLKACIPQIKASLSQEILRPMVLEQELPEEKSTWVGTNIVIWTVGTDTITNNNLPAPMPSDDIDNLVTIQQWQGESLLPPLTDPTSAFLGSNYNFGSNPLFVAWMGQGDNPAVLGHVITIGSYRGQSVSFDMPYANMQTGPTSSNNVAYMIYGGQSPNSSQITNFAAAGTALQRPDDVNHVHDTNLKPVRYVEPDSNPKIVDATPPALLTYEDFDSKDKMYWAIPDYNGVGGETRNATDQIVVTAYLDAWEQDDGTTPHYTSYEVSTLTGADFTNGYAYFFMLKSDITGYCANADTENYGLIWIQYVVNNQHYSVPMKTNINFCNP</sequence>
<gene>
    <name evidence="1" type="ORF">CAK95_26945</name>
</gene>
<dbReference type="AlphaFoldDB" id="A0A1W7A007"/>
<accession>A0A1W7A007</accession>
<proteinExistence type="predicted"/>